<dbReference type="EMBL" id="FOYM01000035">
    <property type="protein sequence ID" value="SFR15386.1"/>
    <property type="molecule type" value="Genomic_DNA"/>
</dbReference>
<sequence>MENPVLNIMHKYIMIFAHDWARHSDRYLKGMAAGAIHAWYAVALEMVRTGQVTIDDDQLNEIRDEYLCLIHEGWCQKD</sequence>
<proteinExistence type="predicted"/>
<dbReference type="Proteomes" id="UP000199584">
    <property type="component" value="Unassembled WGS sequence"/>
</dbReference>
<evidence type="ECO:0000313" key="2">
    <source>
        <dbReference type="Proteomes" id="UP000199584"/>
    </source>
</evidence>
<name>A0A1I6ECA9_9FIRM</name>
<organism evidence="1 2">
    <name type="scientific">Desulfoscipio geothermicus DSM 3669</name>
    <dbReference type="NCBI Taxonomy" id="1121426"/>
    <lineage>
        <taxon>Bacteria</taxon>
        <taxon>Bacillati</taxon>
        <taxon>Bacillota</taxon>
        <taxon>Clostridia</taxon>
        <taxon>Eubacteriales</taxon>
        <taxon>Desulfallaceae</taxon>
        <taxon>Desulfoscipio</taxon>
    </lineage>
</organism>
<keyword evidence="2" id="KW-1185">Reference proteome</keyword>
<gene>
    <name evidence="1" type="ORF">SAMN05660706_13541</name>
</gene>
<dbReference type="AlphaFoldDB" id="A0A1I6ECA9"/>
<protein>
    <submittedName>
        <fullName evidence="1">Uncharacterized protein</fullName>
    </submittedName>
</protein>
<evidence type="ECO:0000313" key="1">
    <source>
        <dbReference type="EMBL" id="SFR15386.1"/>
    </source>
</evidence>
<accession>A0A1I6ECA9</accession>
<reference evidence="2" key="1">
    <citation type="submission" date="2016-10" db="EMBL/GenBank/DDBJ databases">
        <authorList>
            <person name="Varghese N."/>
            <person name="Submissions S."/>
        </authorList>
    </citation>
    <scope>NUCLEOTIDE SEQUENCE [LARGE SCALE GENOMIC DNA]</scope>
    <source>
        <strain evidence="2">DSM 3669</strain>
    </source>
</reference>